<proteinExistence type="predicted"/>
<dbReference type="Proteomes" id="UP001372338">
    <property type="component" value="Unassembled WGS sequence"/>
</dbReference>
<name>A0AAN9HMC5_CROPI</name>
<dbReference type="EMBL" id="JAYWIO010000008">
    <property type="protein sequence ID" value="KAK7244470.1"/>
    <property type="molecule type" value="Genomic_DNA"/>
</dbReference>
<feature type="compositionally biased region" description="Basic and acidic residues" evidence="1">
    <location>
        <begin position="113"/>
        <end position="123"/>
    </location>
</feature>
<keyword evidence="3" id="KW-1185">Reference proteome</keyword>
<evidence type="ECO:0000313" key="2">
    <source>
        <dbReference type="EMBL" id="KAK7244470.1"/>
    </source>
</evidence>
<comment type="caution">
    <text evidence="2">The sequence shown here is derived from an EMBL/GenBank/DDBJ whole genome shotgun (WGS) entry which is preliminary data.</text>
</comment>
<gene>
    <name evidence="2" type="ORF">RIF29_39292</name>
</gene>
<evidence type="ECO:0000313" key="3">
    <source>
        <dbReference type="Proteomes" id="UP001372338"/>
    </source>
</evidence>
<evidence type="ECO:0000256" key="1">
    <source>
        <dbReference type="SAM" id="MobiDB-lite"/>
    </source>
</evidence>
<reference evidence="2 3" key="1">
    <citation type="submission" date="2024-01" db="EMBL/GenBank/DDBJ databases">
        <title>The genomes of 5 underutilized Papilionoideae crops provide insights into root nodulation and disease resistanc.</title>
        <authorList>
            <person name="Yuan L."/>
        </authorList>
    </citation>
    <scope>NUCLEOTIDE SEQUENCE [LARGE SCALE GENOMIC DNA]</scope>
    <source>
        <strain evidence="2">ZHUSHIDOU_FW_LH</strain>
        <tissue evidence="2">Leaf</tissue>
    </source>
</reference>
<feature type="region of interest" description="Disordered" evidence="1">
    <location>
        <begin position="98"/>
        <end position="124"/>
    </location>
</feature>
<accession>A0AAN9HMC5</accession>
<protein>
    <submittedName>
        <fullName evidence="2">Uncharacterized protein</fullName>
    </submittedName>
</protein>
<organism evidence="2 3">
    <name type="scientific">Crotalaria pallida</name>
    <name type="common">Smooth rattlebox</name>
    <name type="synonym">Crotalaria striata</name>
    <dbReference type="NCBI Taxonomy" id="3830"/>
    <lineage>
        <taxon>Eukaryota</taxon>
        <taxon>Viridiplantae</taxon>
        <taxon>Streptophyta</taxon>
        <taxon>Embryophyta</taxon>
        <taxon>Tracheophyta</taxon>
        <taxon>Spermatophyta</taxon>
        <taxon>Magnoliopsida</taxon>
        <taxon>eudicotyledons</taxon>
        <taxon>Gunneridae</taxon>
        <taxon>Pentapetalae</taxon>
        <taxon>rosids</taxon>
        <taxon>fabids</taxon>
        <taxon>Fabales</taxon>
        <taxon>Fabaceae</taxon>
        <taxon>Papilionoideae</taxon>
        <taxon>50 kb inversion clade</taxon>
        <taxon>genistoids sensu lato</taxon>
        <taxon>core genistoids</taxon>
        <taxon>Crotalarieae</taxon>
        <taxon>Crotalaria</taxon>
    </lineage>
</organism>
<dbReference type="AlphaFoldDB" id="A0AAN9HMC5"/>
<sequence length="157" mass="17362">MERLSRGPVYIRLLTVIFTIDLLSPVLTVKIVTEKFLANLFCAPPPPSVSSPPDRPEPRSMSPMASASMLEVPNLPLFYLPDLFFLLSVRSTAAPFDPSASCSHQPKPTAQFEHAEDTGDSRRRTCGPGSWLTRWSMLVASLVTEATVEAEREREST</sequence>